<evidence type="ECO:0000313" key="6">
    <source>
        <dbReference type="EMBL" id="MEE1882142.1"/>
    </source>
</evidence>
<dbReference type="PROSITE" id="PS50850">
    <property type="entry name" value="MFS"/>
    <property type="match status" value="1"/>
</dbReference>
<accession>A0A1H9QX63</accession>
<dbReference type="EMBL" id="FOEQ01000010">
    <property type="protein sequence ID" value="SER65074.1"/>
    <property type="molecule type" value="Genomic_DNA"/>
</dbReference>
<feature type="transmembrane region" description="Helical" evidence="4">
    <location>
        <begin position="249"/>
        <end position="272"/>
    </location>
</feature>
<feature type="transmembrane region" description="Helical" evidence="4">
    <location>
        <begin position="373"/>
        <end position="392"/>
    </location>
</feature>
<dbReference type="PANTHER" id="PTHR23539">
    <property type="entry name" value="MFS TRANSPORTER"/>
    <property type="match status" value="1"/>
</dbReference>
<protein>
    <submittedName>
        <fullName evidence="6">MFS transporter</fullName>
    </submittedName>
    <submittedName>
        <fullName evidence="7">Predicted arabinose efflux permease, MFS family</fullName>
    </submittedName>
</protein>
<dbReference type="InterPro" id="IPR011701">
    <property type="entry name" value="MFS"/>
</dbReference>
<dbReference type="EMBL" id="JAZDQQ010000016">
    <property type="protein sequence ID" value="MEE1882142.1"/>
    <property type="molecule type" value="Genomic_DNA"/>
</dbReference>
<dbReference type="SUPFAM" id="SSF103473">
    <property type="entry name" value="MFS general substrate transporter"/>
    <property type="match status" value="1"/>
</dbReference>
<reference evidence="7 8" key="1">
    <citation type="submission" date="2016-10" db="EMBL/GenBank/DDBJ databases">
        <authorList>
            <person name="de Groot N.N."/>
        </authorList>
    </citation>
    <scope>NUCLEOTIDE SEQUENCE [LARGE SCALE GENOMIC DNA]</scope>
    <source>
        <strain evidence="7 8">LMG 27941</strain>
    </source>
</reference>
<evidence type="ECO:0000313" key="9">
    <source>
        <dbReference type="Proteomes" id="UP001329505"/>
    </source>
</evidence>
<proteinExistence type="predicted"/>
<dbReference type="Gene3D" id="1.20.1250.20">
    <property type="entry name" value="MFS general substrate transporter like domains"/>
    <property type="match status" value="2"/>
</dbReference>
<feature type="transmembrane region" description="Helical" evidence="4">
    <location>
        <begin position="41"/>
        <end position="61"/>
    </location>
</feature>
<sequence length="417" mass="43036">MASPAHERSLDGLNFFLADVRDGLGPYLAIYLLAVHHWEPGSIGLVMTLASVTALLTQTPAGALIDRTTAKRAVMAIAALLVTGSCLVLPWISSGALVTLTQAISAVAGSVFAPAIAAISLGLAGPRAFTRRMGRNETFNHAGNACSAVLAGGLAYLFGPVAVFYLMAAMTVASLIAISRVPATAIDHDLARGLDPRPPGQHAHPAGLAVLLHNRPLLLFAVCCALFHLANAAMLPLVGQKLAQANLQLATPLTSACIVAAQLVMVPMALLAGARADRWGRKPLLLVGFLILPLRGVLYVMSDNPFWLVAVQLLDGVGAGLFGALFPVVVRDLTQGSGRFNISLGALSTAFGLGAALSPGVAGLVVQSAGYDAAFLTLAGIATAALLLLWLAMPETRRPASDANAEQAPPLHSPSEN</sequence>
<keyword evidence="2 4" id="KW-1133">Transmembrane helix</keyword>
<dbReference type="Pfam" id="PF07690">
    <property type="entry name" value="MFS_1"/>
    <property type="match status" value="1"/>
</dbReference>
<dbReference type="PANTHER" id="PTHR23539:SF1">
    <property type="entry name" value="MAJOR FACILITATOR SUPERFAMILY (MFS) PROFILE DOMAIN-CONTAINING PROTEIN"/>
    <property type="match status" value="1"/>
</dbReference>
<organism evidence="7 8">
    <name type="scientific">Pseudomonas soli</name>
    <dbReference type="NCBI Taxonomy" id="1306993"/>
    <lineage>
        <taxon>Bacteria</taxon>
        <taxon>Pseudomonadati</taxon>
        <taxon>Pseudomonadota</taxon>
        <taxon>Gammaproteobacteria</taxon>
        <taxon>Pseudomonadales</taxon>
        <taxon>Pseudomonadaceae</taxon>
        <taxon>Pseudomonas</taxon>
    </lineage>
</organism>
<feature type="transmembrane region" description="Helical" evidence="4">
    <location>
        <begin position="73"/>
        <end position="92"/>
    </location>
</feature>
<evidence type="ECO:0000313" key="7">
    <source>
        <dbReference type="EMBL" id="SER65074.1"/>
    </source>
</evidence>
<gene>
    <name evidence="7" type="ORF">SAMN05216230_11080</name>
    <name evidence="6" type="ORF">V0R55_18420</name>
</gene>
<keyword evidence="9" id="KW-1185">Reference proteome</keyword>
<dbReference type="Proteomes" id="UP000199221">
    <property type="component" value="Unassembled WGS sequence"/>
</dbReference>
<evidence type="ECO:0000313" key="8">
    <source>
        <dbReference type="Proteomes" id="UP000199221"/>
    </source>
</evidence>
<feature type="transmembrane region" description="Helical" evidence="4">
    <location>
        <begin position="104"/>
        <end position="126"/>
    </location>
</feature>
<dbReference type="InterPro" id="IPR020846">
    <property type="entry name" value="MFS_dom"/>
</dbReference>
<feature type="transmembrane region" description="Helical" evidence="4">
    <location>
        <begin position="342"/>
        <end position="367"/>
    </location>
</feature>
<keyword evidence="3 4" id="KW-0472">Membrane</keyword>
<dbReference type="AlphaFoldDB" id="A0A1H9QX63"/>
<keyword evidence="1 4" id="KW-0812">Transmembrane</keyword>
<dbReference type="InterPro" id="IPR036259">
    <property type="entry name" value="MFS_trans_sf"/>
</dbReference>
<dbReference type="GeneID" id="93678840"/>
<feature type="transmembrane region" description="Helical" evidence="4">
    <location>
        <begin position="307"/>
        <end position="330"/>
    </location>
</feature>
<feature type="transmembrane region" description="Helical" evidence="4">
    <location>
        <begin position="217"/>
        <end position="237"/>
    </location>
</feature>
<name>A0A1H9QX63_9PSED</name>
<dbReference type="GO" id="GO:0022857">
    <property type="term" value="F:transmembrane transporter activity"/>
    <property type="evidence" value="ECO:0007669"/>
    <property type="project" value="InterPro"/>
</dbReference>
<feature type="domain" description="Major facilitator superfamily (MFS) profile" evidence="5">
    <location>
        <begin position="209"/>
        <end position="417"/>
    </location>
</feature>
<reference evidence="6 9" key="2">
    <citation type="submission" date="2024-01" db="EMBL/GenBank/DDBJ databases">
        <title>Unpublished Manusciprt.</title>
        <authorList>
            <person name="Duman M."/>
            <person name="Valdes E.G."/>
            <person name="Ajmi N."/>
            <person name="Altun S."/>
            <person name="Saticioglu I.B."/>
        </authorList>
    </citation>
    <scope>NUCLEOTIDE SEQUENCE [LARGE SCALE GENOMIC DNA]</scope>
    <source>
        <strain evidence="6 9">139P</strain>
    </source>
</reference>
<evidence type="ECO:0000256" key="1">
    <source>
        <dbReference type="ARBA" id="ARBA00022692"/>
    </source>
</evidence>
<evidence type="ECO:0000256" key="2">
    <source>
        <dbReference type="ARBA" id="ARBA00022989"/>
    </source>
</evidence>
<evidence type="ECO:0000256" key="3">
    <source>
        <dbReference type="ARBA" id="ARBA00023136"/>
    </source>
</evidence>
<dbReference type="RefSeq" id="WP_094012065.1">
    <property type="nucleotide sequence ID" value="NZ_CATKPM010000005.1"/>
</dbReference>
<evidence type="ECO:0000256" key="4">
    <source>
        <dbReference type="SAM" id="Phobius"/>
    </source>
</evidence>
<feature type="transmembrane region" description="Helical" evidence="4">
    <location>
        <begin position="138"/>
        <end position="158"/>
    </location>
</feature>
<evidence type="ECO:0000259" key="5">
    <source>
        <dbReference type="PROSITE" id="PS50850"/>
    </source>
</evidence>
<dbReference type="Proteomes" id="UP001329505">
    <property type="component" value="Unassembled WGS sequence"/>
</dbReference>